<feature type="domain" description="Activator of Hsp90 ATPase homologue 1/2-like C-terminal" evidence="2">
    <location>
        <begin position="18"/>
        <end position="135"/>
    </location>
</feature>
<keyword evidence="4" id="KW-1185">Reference proteome</keyword>
<comment type="similarity">
    <text evidence="1">Belongs to the AHA1 family.</text>
</comment>
<evidence type="ECO:0000259" key="2">
    <source>
        <dbReference type="Pfam" id="PF08327"/>
    </source>
</evidence>
<evidence type="ECO:0000313" key="4">
    <source>
        <dbReference type="Proteomes" id="UP001057702"/>
    </source>
</evidence>
<protein>
    <submittedName>
        <fullName evidence="3">SRPBCC domain-containing protein</fullName>
    </submittedName>
</protein>
<proteinExistence type="inferred from homology"/>
<dbReference type="SUPFAM" id="SSF55961">
    <property type="entry name" value="Bet v1-like"/>
    <property type="match status" value="1"/>
</dbReference>
<accession>A0ABT1PY09</accession>
<reference evidence="3" key="1">
    <citation type="submission" date="2022-06" db="EMBL/GenBank/DDBJ databases">
        <title>Draft genome sequence of Streptomyces sp. RB6PN25 isolated from peat swamp forest in Thailand.</title>
        <authorList>
            <person name="Duangmal K."/>
            <person name="Klaysubun C."/>
        </authorList>
    </citation>
    <scope>NUCLEOTIDE SEQUENCE</scope>
    <source>
        <strain evidence="3">RB6PN25</strain>
    </source>
</reference>
<name>A0ABT1PY09_9ACTN</name>
<evidence type="ECO:0000313" key="3">
    <source>
        <dbReference type="EMBL" id="MCQ4082559.1"/>
    </source>
</evidence>
<sequence length="140" mass="15607">MTQPTQAAVIRCDQFLGHPPATVWKALTDPELHARWWAAGDVRPVVGHRFTLDMGHWGQQPCEVIEVEPERLIRYSFAEGSLDTTITWRLEAEGTGTRLFLEHAGFDLDSPMGKKAFEGMGGGWPGVVRGLGKLLDEHAW</sequence>
<dbReference type="CDD" id="cd07814">
    <property type="entry name" value="SRPBCC_CalC_Aha1-like"/>
    <property type="match status" value="1"/>
</dbReference>
<dbReference type="Gene3D" id="3.30.530.20">
    <property type="match status" value="1"/>
</dbReference>
<dbReference type="InterPro" id="IPR023393">
    <property type="entry name" value="START-like_dom_sf"/>
</dbReference>
<evidence type="ECO:0000256" key="1">
    <source>
        <dbReference type="ARBA" id="ARBA00006817"/>
    </source>
</evidence>
<dbReference type="InterPro" id="IPR013538">
    <property type="entry name" value="ASHA1/2-like_C"/>
</dbReference>
<dbReference type="Proteomes" id="UP001057702">
    <property type="component" value="Unassembled WGS sequence"/>
</dbReference>
<organism evidence="3 4">
    <name type="scientific">Streptomyces humicola</name>
    <dbReference type="NCBI Taxonomy" id="2953240"/>
    <lineage>
        <taxon>Bacteria</taxon>
        <taxon>Bacillati</taxon>
        <taxon>Actinomycetota</taxon>
        <taxon>Actinomycetes</taxon>
        <taxon>Kitasatosporales</taxon>
        <taxon>Streptomycetaceae</taxon>
        <taxon>Streptomyces</taxon>
    </lineage>
</organism>
<dbReference type="RefSeq" id="WP_255921467.1">
    <property type="nucleotide sequence ID" value="NZ_JANFNG010000014.1"/>
</dbReference>
<gene>
    <name evidence="3" type="ORF">NGB36_18610</name>
</gene>
<dbReference type="EMBL" id="JANFNG010000014">
    <property type="protein sequence ID" value="MCQ4082559.1"/>
    <property type="molecule type" value="Genomic_DNA"/>
</dbReference>
<comment type="caution">
    <text evidence="3">The sequence shown here is derived from an EMBL/GenBank/DDBJ whole genome shotgun (WGS) entry which is preliminary data.</text>
</comment>
<dbReference type="Pfam" id="PF08327">
    <property type="entry name" value="AHSA1"/>
    <property type="match status" value="1"/>
</dbReference>